<dbReference type="InterPro" id="IPR015378">
    <property type="entry name" value="Transposase-like_Mu_C"/>
</dbReference>
<evidence type="ECO:0000313" key="3">
    <source>
        <dbReference type="EMBL" id="APZ33941.1"/>
    </source>
</evidence>
<organism evidence="3 4">
    <name type="scientific">Microbacterium aurum</name>
    <dbReference type="NCBI Taxonomy" id="36805"/>
    <lineage>
        <taxon>Bacteria</taxon>
        <taxon>Bacillati</taxon>
        <taxon>Actinomycetota</taxon>
        <taxon>Actinomycetes</taxon>
        <taxon>Micrococcales</taxon>
        <taxon>Microbacteriaceae</taxon>
        <taxon>Microbacterium</taxon>
    </lineage>
</organism>
<evidence type="ECO:0000256" key="1">
    <source>
        <dbReference type="SAM" id="MobiDB-lite"/>
    </source>
</evidence>
<evidence type="ECO:0000259" key="2">
    <source>
        <dbReference type="PROSITE" id="PS50994"/>
    </source>
</evidence>
<dbReference type="STRING" id="36805.BOH66_06465"/>
<dbReference type="AlphaFoldDB" id="A0A1P8U737"/>
<sequence length="402" mass="46456">MDTTWFDAFVRMPDGQVLRPHLTTLMDKRTRSIIGFHFTNGAPTSDDHAWLIARTLVPHALRPWSAQYAELELPEMPWARYVESEDHAYDTFRPYIFPRRILIDNGQDFRGILVKATCTRYGIHLTETPPRTPTGKPHVERHFATIKTMFTRHLDGFVGGSVAERGKEPEKENVLELRVVIEMFDRWVALVWQNREHEGLIDPLDPQTVHSPNTMYAASIALTGHFMMPLGEEDYIALMPREPRTIQTDGISFRNRTYDSPHLGPMRLQKDKDGKGIEHYVHYDRNDPSQVWVRSTEDGHWITCGWTDDAGLHRPNERRLLHEARNLATSTKRFSNDEAHELALQFRAEAVTAQRRSQEASKPKSKRTSKPRQNRGFINVEPTPDRSRAIADFMDVDELPFA</sequence>
<feature type="domain" description="Integrase catalytic" evidence="2">
    <location>
        <begin position="1"/>
        <end position="150"/>
    </location>
</feature>
<dbReference type="Gene3D" id="3.30.420.10">
    <property type="entry name" value="Ribonuclease H-like superfamily/Ribonuclease H"/>
    <property type="match status" value="1"/>
</dbReference>
<keyword evidence="4" id="KW-1185">Reference proteome</keyword>
<dbReference type="InterPro" id="IPR001584">
    <property type="entry name" value="Integrase_cat-core"/>
</dbReference>
<dbReference type="InterPro" id="IPR012337">
    <property type="entry name" value="RNaseH-like_sf"/>
</dbReference>
<proteinExistence type="predicted"/>
<gene>
    <name evidence="3" type="ORF">BOH66_06465</name>
</gene>
<dbReference type="GO" id="GO:0015074">
    <property type="term" value="P:DNA integration"/>
    <property type="evidence" value="ECO:0007669"/>
    <property type="project" value="InterPro"/>
</dbReference>
<accession>A0A1P8U737</accession>
<dbReference type="PROSITE" id="PS50994">
    <property type="entry name" value="INTEGRASE"/>
    <property type="match status" value="1"/>
</dbReference>
<dbReference type="SUPFAM" id="SSF53098">
    <property type="entry name" value="Ribonuclease H-like"/>
    <property type="match status" value="2"/>
</dbReference>
<dbReference type="KEGG" id="maur:BOH66_06465"/>
<evidence type="ECO:0000313" key="4">
    <source>
        <dbReference type="Proteomes" id="UP000187185"/>
    </source>
</evidence>
<feature type="compositionally biased region" description="Basic residues" evidence="1">
    <location>
        <begin position="363"/>
        <end position="373"/>
    </location>
</feature>
<name>A0A1P8U737_9MICO</name>
<reference evidence="3 4" key="1">
    <citation type="submission" date="2016-12" db="EMBL/GenBank/DDBJ databases">
        <title>Complete genome sequence of Microbacterium aurum KACC 15219.</title>
        <authorList>
            <person name="Jung Y."/>
            <person name="Shin J.-H."/>
            <person name="Lee Y.-J."/>
            <person name="Yi H."/>
            <person name="Bahn Y.-S."/>
            <person name="Kim J.F."/>
            <person name="Lee D.-W."/>
        </authorList>
    </citation>
    <scope>NUCLEOTIDE SEQUENCE [LARGE SCALE GENOMIC DNA]</scope>
    <source>
        <strain evidence="3 4">KACC 15219</strain>
    </source>
</reference>
<dbReference type="GO" id="GO:0003676">
    <property type="term" value="F:nucleic acid binding"/>
    <property type="evidence" value="ECO:0007669"/>
    <property type="project" value="InterPro"/>
</dbReference>
<dbReference type="EMBL" id="CP018762">
    <property type="protein sequence ID" value="APZ33941.1"/>
    <property type="molecule type" value="Genomic_DNA"/>
</dbReference>
<protein>
    <recommendedName>
        <fullName evidence="2">Integrase catalytic domain-containing protein</fullName>
    </recommendedName>
</protein>
<feature type="region of interest" description="Disordered" evidence="1">
    <location>
        <begin position="352"/>
        <end position="391"/>
    </location>
</feature>
<dbReference type="Proteomes" id="UP000187185">
    <property type="component" value="Chromosome"/>
</dbReference>
<dbReference type="Pfam" id="PF09299">
    <property type="entry name" value="Mu-transpos_C"/>
    <property type="match status" value="1"/>
</dbReference>
<dbReference type="InterPro" id="IPR036397">
    <property type="entry name" value="RNaseH_sf"/>
</dbReference>